<dbReference type="EMBL" id="BOMN01000057">
    <property type="protein sequence ID" value="GIE21360.1"/>
    <property type="molecule type" value="Genomic_DNA"/>
</dbReference>
<evidence type="ECO:0008006" key="3">
    <source>
        <dbReference type="Google" id="ProtNLM"/>
    </source>
</evidence>
<proteinExistence type="predicted"/>
<accession>A0ABQ3ZRY8</accession>
<dbReference type="SUPFAM" id="SSF48498">
    <property type="entry name" value="Tetracyclin repressor-like, C-terminal domain"/>
    <property type="match status" value="1"/>
</dbReference>
<evidence type="ECO:0000313" key="2">
    <source>
        <dbReference type="Proteomes" id="UP000603200"/>
    </source>
</evidence>
<gene>
    <name evidence="1" type="ORF">Ahu01nite_044620</name>
</gene>
<organism evidence="1 2">
    <name type="scientific">Winogradskya humida</name>
    <dbReference type="NCBI Taxonomy" id="113566"/>
    <lineage>
        <taxon>Bacteria</taxon>
        <taxon>Bacillati</taxon>
        <taxon>Actinomycetota</taxon>
        <taxon>Actinomycetes</taxon>
        <taxon>Micromonosporales</taxon>
        <taxon>Micromonosporaceae</taxon>
        <taxon>Winogradskya</taxon>
    </lineage>
</organism>
<dbReference type="InterPro" id="IPR036271">
    <property type="entry name" value="Tet_transcr_reg_TetR-rel_C_sf"/>
</dbReference>
<dbReference type="Proteomes" id="UP000603200">
    <property type="component" value="Unassembled WGS sequence"/>
</dbReference>
<reference evidence="1 2" key="1">
    <citation type="submission" date="2021-01" db="EMBL/GenBank/DDBJ databases">
        <title>Whole genome shotgun sequence of Actinoplanes humidus NBRC 14915.</title>
        <authorList>
            <person name="Komaki H."/>
            <person name="Tamura T."/>
        </authorList>
    </citation>
    <scope>NUCLEOTIDE SEQUENCE [LARGE SCALE GENOMIC DNA]</scope>
    <source>
        <strain evidence="1 2">NBRC 14915</strain>
    </source>
</reference>
<name>A0ABQ3ZRY8_9ACTN</name>
<protein>
    <recommendedName>
        <fullName evidence="3">TetR family transcriptional regulator</fullName>
    </recommendedName>
</protein>
<dbReference type="Gene3D" id="1.10.357.10">
    <property type="entry name" value="Tetracycline Repressor, domain 2"/>
    <property type="match status" value="1"/>
</dbReference>
<sequence length="72" mass="7638">MAERSVAAVQRCIDAGLLAVDDDAEVIALDLRAAVHGAVSLRLNEPGVAGLSIERQVDRFRAKLVGVGRDLK</sequence>
<comment type="caution">
    <text evidence="1">The sequence shown here is derived from an EMBL/GenBank/DDBJ whole genome shotgun (WGS) entry which is preliminary data.</text>
</comment>
<evidence type="ECO:0000313" key="1">
    <source>
        <dbReference type="EMBL" id="GIE21360.1"/>
    </source>
</evidence>
<keyword evidence="2" id="KW-1185">Reference proteome</keyword>